<dbReference type="PROSITE" id="PS01309">
    <property type="entry name" value="UPF0057"/>
    <property type="match status" value="1"/>
</dbReference>
<comment type="similarity">
    <text evidence="2">Belongs to the UPF0057 (PMP3) family.</text>
</comment>
<feature type="transmembrane region" description="Helical" evidence="6">
    <location>
        <begin position="12"/>
        <end position="31"/>
    </location>
</feature>
<evidence type="ECO:0000256" key="4">
    <source>
        <dbReference type="ARBA" id="ARBA00022989"/>
    </source>
</evidence>
<dbReference type="GO" id="GO:0016020">
    <property type="term" value="C:membrane"/>
    <property type="evidence" value="ECO:0007669"/>
    <property type="project" value="UniProtKB-SubCell"/>
</dbReference>
<evidence type="ECO:0000256" key="3">
    <source>
        <dbReference type="ARBA" id="ARBA00022692"/>
    </source>
</evidence>
<dbReference type="AlphaFoldDB" id="A0A4Y7KX49"/>
<feature type="transmembrane region" description="Helical" evidence="6">
    <location>
        <begin position="43"/>
        <end position="61"/>
    </location>
</feature>
<dbReference type="OMA" id="CIENADR"/>
<evidence type="ECO:0000313" key="8">
    <source>
        <dbReference type="Proteomes" id="UP000316621"/>
    </source>
</evidence>
<dbReference type="Proteomes" id="UP000316621">
    <property type="component" value="Chromosome 9"/>
</dbReference>
<organism evidence="7 8">
    <name type="scientific">Papaver somniferum</name>
    <name type="common">Opium poppy</name>
    <dbReference type="NCBI Taxonomy" id="3469"/>
    <lineage>
        <taxon>Eukaryota</taxon>
        <taxon>Viridiplantae</taxon>
        <taxon>Streptophyta</taxon>
        <taxon>Embryophyta</taxon>
        <taxon>Tracheophyta</taxon>
        <taxon>Spermatophyta</taxon>
        <taxon>Magnoliopsida</taxon>
        <taxon>Ranunculales</taxon>
        <taxon>Papaveraceae</taxon>
        <taxon>Papaveroideae</taxon>
        <taxon>Papaver</taxon>
    </lineage>
</organism>
<name>A0A4Y7KX49_PAPSO</name>
<feature type="transmembrane region" description="Helical" evidence="6">
    <location>
        <begin position="91"/>
        <end position="109"/>
    </location>
</feature>
<feature type="non-terminal residue" evidence="7">
    <location>
        <position position="1"/>
    </location>
</feature>
<reference evidence="7 8" key="1">
    <citation type="journal article" date="2018" name="Science">
        <title>The opium poppy genome and morphinan production.</title>
        <authorList>
            <person name="Guo L."/>
            <person name="Winzer T."/>
            <person name="Yang X."/>
            <person name="Li Y."/>
            <person name="Ning Z."/>
            <person name="He Z."/>
            <person name="Teodor R."/>
            <person name="Lu Y."/>
            <person name="Bowser T.A."/>
            <person name="Graham I.A."/>
            <person name="Ye K."/>
        </authorList>
    </citation>
    <scope>NUCLEOTIDE SEQUENCE [LARGE SCALE GENOMIC DNA]</scope>
    <source>
        <strain evidence="8">cv. HN1</strain>
        <tissue evidence="7">Leaves</tissue>
    </source>
</reference>
<comment type="subcellular location">
    <subcellularLocation>
        <location evidence="1">Membrane</location>
    </subcellularLocation>
</comment>
<dbReference type="EMBL" id="CM010723">
    <property type="protein sequence ID" value="RZC76505.1"/>
    <property type="molecule type" value="Genomic_DNA"/>
</dbReference>
<keyword evidence="5 6" id="KW-0472">Membrane</keyword>
<gene>
    <name evidence="7" type="ORF">C5167_000576</name>
</gene>
<accession>A0A4Y7KX49</accession>
<protein>
    <submittedName>
        <fullName evidence="7">Uncharacterized protein</fullName>
    </submittedName>
</protein>
<evidence type="ECO:0000256" key="5">
    <source>
        <dbReference type="ARBA" id="ARBA00023136"/>
    </source>
</evidence>
<evidence type="ECO:0000256" key="6">
    <source>
        <dbReference type="SAM" id="Phobius"/>
    </source>
</evidence>
<evidence type="ECO:0000256" key="1">
    <source>
        <dbReference type="ARBA" id="ARBA00004370"/>
    </source>
</evidence>
<evidence type="ECO:0000256" key="2">
    <source>
        <dbReference type="ARBA" id="ARBA00009530"/>
    </source>
</evidence>
<keyword evidence="4 6" id="KW-1133">Transmembrane helix</keyword>
<dbReference type="Gramene" id="RZC76505">
    <property type="protein sequence ID" value="RZC76505"/>
    <property type="gene ID" value="C5167_000576"/>
</dbReference>
<keyword evidence="8" id="KW-1185">Reference proteome</keyword>
<dbReference type="InterPro" id="IPR000612">
    <property type="entry name" value="PMP3"/>
</dbReference>
<evidence type="ECO:0000313" key="7">
    <source>
        <dbReference type="EMBL" id="RZC76505.1"/>
    </source>
</evidence>
<sequence>SHNLIEDMGSETFVEIILAILLPPIGVFLRYGCGVITRNLSLFLHYFISSARGGILDLFVVDDIGIHSWNYICNLCIGRVVFSLWKGGTEMIIDVVLNVVVVVVLLFVLDL</sequence>
<proteinExistence type="inferred from homology"/>
<keyword evidence="3 6" id="KW-0812">Transmembrane</keyword>
<dbReference type="Pfam" id="PF01679">
    <property type="entry name" value="Pmp3"/>
    <property type="match status" value="1"/>
</dbReference>